<dbReference type="Proteomes" id="UP000261222">
    <property type="component" value="Unassembled WGS sequence"/>
</dbReference>
<accession>A0A3E5A4Z8</accession>
<evidence type="ECO:0000313" key="2">
    <source>
        <dbReference type="Proteomes" id="UP000261222"/>
    </source>
</evidence>
<comment type="caution">
    <text evidence="1">The sequence shown here is derived from an EMBL/GenBank/DDBJ whole genome shotgun (WGS) entry which is preliminary data.</text>
</comment>
<name>A0A3E5A4Z8_9FIRM</name>
<sequence length="110" mass="12189">MKRMTSVKFPSAVSVERDAAGFSTSEVIAWGDSYPATVRDTTNRETVAAHQTGYDIDKIFVVRCYGGQNILKDDADECVYDVHRTYAASGTREIILECSRREPGCGYPGR</sequence>
<gene>
    <name evidence="1" type="ORF">DXB81_11585</name>
</gene>
<proteinExistence type="predicted"/>
<dbReference type="RefSeq" id="WP_117739350.1">
    <property type="nucleotide sequence ID" value="NZ_QSUB01000005.1"/>
</dbReference>
<dbReference type="EMBL" id="QSUB01000005">
    <property type="protein sequence ID" value="RGN03783.1"/>
    <property type="molecule type" value="Genomic_DNA"/>
</dbReference>
<reference evidence="1 2" key="1">
    <citation type="submission" date="2018-08" db="EMBL/GenBank/DDBJ databases">
        <title>A genome reference for cultivated species of the human gut microbiota.</title>
        <authorList>
            <person name="Zou Y."/>
            <person name="Xue W."/>
            <person name="Luo G."/>
        </authorList>
    </citation>
    <scope>NUCLEOTIDE SEQUENCE [LARGE SCALE GENOMIC DNA]</scope>
    <source>
        <strain evidence="1 2">OM06-11AA</strain>
    </source>
</reference>
<organism evidence="1 2">
    <name type="scientific">Blautia obeum</name>
    <dbReference type="NCBI Taxonomy" id="40520"/>
    <lineage>
        <taxon>Bacteria</taxon>
        <taxon>Bacillati</taxon>
        <taxon>Bacillota</taxon>
        <taxon>Clostridia</taxon>
        <taxon>Lachnospirales</taxon>
        <taxon>Lachnospiraceae</taxon>
        <taxon>Blautia</taxon>
    </lineage>
</organism>
<evidence type="ECO:0000313" key="1">
    <source>
        <dbReference type="EMBL" id="RGN03783.1"/>
    </source>
</evidence>
<protein>
    <recommendedName>
        <fullName evidence="3">Head-tail adaptor protein</fullName>
    </recommendedName>
</protein>
<evidence type="ECO:0008006" key="3">
    <source>
        <dbReference type="Google" id="ProtNLM"/>
    </source>
</evidence>
<dbReference type="AlphaFoldDB" id="A0A3E5A4Z8"/>